<reference evidence="1" key="1">
    <citation type="submission" date="2020-03" db="EMBL/GenBank/DDBJ databases">
        <title>Studies in the Genomics of Life Span.</title>
        <authorList>
            <person name="Glass D."/>
        </authorList>
    </citation>
    <scope>NUCLEOTIDE SEQUENCE</scope>
    <source>
        <strain evidence="1">SUZIE</strain>
        <tissue evidence="1">Muscle</tissue>
    </source>
</reference>
<sequence length="99" mass="11084">MVDVLDFHETWVEDFGMGEDEDESINKLKEKMKKLKDCGSGFEESSLAWVCEDYDNLKLDGPSKQGPARDWVTTSADAKQIIIQEGSRTDKGTAHCVAK</sequence>
<gene>
    <name evidence="1" type="ORF">SUZIE_183230</name>
</gene>
<protein>
    <submittedName>
        <fullName evidence="1">RNA-binding protein 8A</fullName>
    </submittedName>
</protein>
<accession>A0AA41T6B6</accession>
<name>A0AA41T6B6_SCICA</name>
<keyword evidence="2" id="KW-1185">Reference proteome</keyword>
<dbReference type="AlphaFoldDB" id="A0AA41T6B6"/>
<comment type="caution">
    <text evidence="1">The sequence shown here is derived from an EMBL/GenBank/DDBJ whole genome shotgun (WGS) entry which is preliminary data.</text>
</comment>
<proteinExistence type="predicted"/>
<organism evidence="1 2">
    <name type="scientific">Sciurus carolinensis</name>
    <name type="common">Eastern gray squirrel</name>
    <dbReference type="NCBI Taxonomy" id="30640"/>
    <lineage>
        <taxon>Eukaryota</taxon>
        <taxon>Metazoa</taxon>
        <taxon>Chordata</taxon>
        <taxon>Craniata</taxon>
        <taxon>Vertebrata</taxon>
        <taxon>Euteleostomi</taxon>
        <taxon>Mammalia</taxon>
        <taxon>Eutheria</taxon>
        <taxon>Euarchontoglires</taxon>
        <taxon>Glires</taxon>
        <taxon>Rodentia</taxon>
        <taxon>Sciuromorpha</taxon>
        <taxon>Sciuridae</taxon>
        <taxon>Sciurinae</taxon>
        <taxon>Sciurini</taxon>
        <taxon>Sciurus</taxon>
    </lineage>
</organism>
<dbReference type="Proteomes" id="UP001166674">
    <property type="component" value="Unassembled WGS sequence"/>
</dbReference>
<evidence type="ECO:0000313" key="2">
    <source>
        <dbReference type="Proteomes" id="UP001166674"/>
    </source>
</evidence>
<evidence type="ECO:0000313" key="1">
    <source>
        <dbReference type="EMBL" id="MBZ3885495.1"/>
    </source>
</evidence>
<dbReference type="EMBL" id="JAATJV010400513">
    <property type="protein sequence ID" value="MBZ3885495.1"/>
    <property type="molecule type" value="Genomic_DNA"/>
</dbReference>